<dbReference type="Pfam" id="PF00392">
    <property type="entry name" value="GntR"/>
    <property type="match status" value="1"/>
</dbReference>
<reference evidence="5 6" key="1">
    <citation type="journal article" date="2010" name="Stand. Genomic Sci.">
        <title>Complete genome sequence of Spirochaeta smaragdinae type strain (SEBR 4228).</title>
        <authorList>
            <person name="Mavromatis K."/>
            <person name="Yasawong M."/>
            <person name="Chertkov O."/>
            <person name="Lapidus A."/>
            <person name="Lucas S."/>
            <person name="Nolan M."/>
            <person name="Del Rio T.G."/>
            <person name="Tice H."/>
            <person name="Cheng J.F."/>
            <person name="Pitluck S."/>
            <person name="Liolios K."/>
            <person name="Ivanova N."/>
            <person name="Tapia R."/>
            <person name="Han C."/>
            <person name="Bruce D."/>
            <person name="Goodwin L."/>
            <person name="Pati A."/>
            <person name="Chen A."/>
            <person name="Palaniappan K."/>
            <person name="Land M."/>
            <person name="Hauser L."/>
            <person name="Chang Y.J."/>
            <person name="Jeffries C.D."/>
            <person name="Detter J.C."/>
            <person name="Rohde M."/>
            <person name="Brambilla E."/>
            <person name="Spring S."/>
            <person name="Goker M."/>
            <person name="Sikorski J."/>
            <person name="Woyke T."/>
            <person name="Bristow J."/>
            <person name="Eisen J.A."/>
            <person name="Markowitz V."/>
            <person name="Hugenholtz P."/>
            <person name="Klenk H.P."/>
            <person name="Kyrpides N.C."/>
        </authorList>
    </citation>
    <scope>NUCLEOTIDE SEQUENCE [LARGE SCALE GENOMIC DNA]</scope>
    <source>
        <strain evidence="6">DSM 11293 / JCM 15392 / SEBR 4228</strain>
    </source>
</reference>
<dbReference type="EMBL" id="CP002116">
    <property type="protein sequence ID" value="ADK79773.1"/>
    <property type="molecule type" value="Genomic_DNA"/>
</dbReference>
<dbReference type="InterPro" id="IPR036388">
    <property type="entry name" value="WH-like_DNA-bd_sf"/>
</dbReference>
<dbReference type="CDD" id="cd07377">
    <property type="entry name" value="WHTH_GntR"/>
    <property type="match status" value="1"/>
</dbReference>
<dbReference type="SUPFAM" id="SSF46785">
    <property type="entry name" value="Winged helix' DNA-binding domain"/>
    <property type="match status" value="1"/>
</dbReference>
<keyword evidence="2" id="KW-0238">DNA-binding</keyword>
<dbReference type="AlphaFoldDB" id="E1RBP3"/>
<evidence type="ECO:0000313" key="6">
    <source>
        <dbReference type="Proteomes" id="UP000002318"/>
    </source>
</evidence>
<dbReference type="InterPro" id="IPR011663">
    <property type="entry name" value="UTRA"/>
</dbReference>
<dbReference type="InterPro" id="IPR028978">
    <property type="entry name" value="Chorismate_lyase_/UTRA_dom_sf"/>
</dbReference>
<evidence type="ECO:0000259" key="4">
    <source>
        <dbReference type="PROSITE" id="PS50949"/>
    </source>
</evidence>
<proteinExistence type="predicted"/>
<sequence>MKIDRTSHVPVYYQIKESILAEISSGRLKPGDKILSEPQLKDKFEVSRMTARNAVTELVNEGYLVRKQGYGTYVQKPRIENTQEKFHGFKADMEAKGFTVSSRILESKQIPAPDFVASALELEQGTMVFWLKRLRFANNEPIVIHESYIPTECCPDLLNHDFEKGSLYTLFTTTYKKIIETAVEHLEATAADAETAALLVIEKKAPILFIDRTSYLKENIPFEYSRSWYRGDRYMFDVTLQRQQG</sequence>
<gene>
    <name evidence="5" type="ordered locus">Spirs_0630</name>
</gene>
<dbReference type="InterPro" id="IPR036390">
    <property type="entry name" value="WH_DNA-bd_sf"/>
</dbReference>
<dbReference type="Proteomes" id="UP000002318">
    <property type="component" value="Chromosome"/>
</dbReference>
<keyword evidence="1" id="KW-0805">Transcription regulation</keyword>
<dbReference type="STRING" id="573413.Spirs_0630"/>
<protein>
    <submittedName>
        <fullName evidence="5">Transcriptional regulator, GntR family</fullName>
    </submittedName>
</protein>
<dbReference type="Gene3D" id="1.10.10.10">
    <property type="entry name" value="Winged helix-like DNA-binding domain superfamily/Winged helix DNA-binding domain"/>
    <property type="match status" value="1"/>
</dbReference>
<dbReference type="Pfam" id="PF07702">
    <property type="entry name" value="UTRA"/>
    <property type="match status" value="1"/>
</dbReference>
<dbReference type="PROSITE" id="PS50949">
    <property type="entry name" value="HTH_GNTR"/>
    <property type="match status" value="1"/>
</dbReference>
<name>E1RBP3_SEDSS</name>
<dbReference type="FunFam" id="1.10.10.10:FF:000079">
    <property type="entry name" value="GntR family transcriptional regulator"/>
    <property type="match status" value="1"/>
</dbReference>
<dbReference type="eggNOG" id="COG2188">
    <property type="taxonomic scope" value="Bacteria"/>
</dbReference>
<dbReference type="PANTHER" id="PTHR44846">
    <property type="entry name" value="MANNOSYL-D-GLYCERATE TRANSPORT/METABOLISM SYSTEM REPRESSOR MNGR-RELATED"/>
    <property type="match status" value="1"/>
</dbReference>
<dbReference type="GO" id="GO:0003700">
    <property type="term" value="F:DNA-binding transcription factor activity"/>
    <property type="evidence" value="ECO:0007669"/>
    <property type="project" value="InterPro"/>
</dbReference>
<accession>E1RBP3</accession>
<dbReference type="SMART" id="SM00866">
    <property type="entry name" value="UTRA"/>
    <property type="match status" value="1"/>
</dbReference>
<dbReference type="GO" id="GO:0003677">
    <property type="term" value="F:DNA binding"/>
    <property type="evidence" value="ECO:0007669"/>
    <property type="project" value="UniProtKB-KW"/>
</dbReference>
<dbReference type="GO" id="GO:0045892">
    <property type="term" value="P:negative regulation of DNA-templated transcription"/>
    <property type="evidence" value="ECO:0007669"/>
    <property type="project" value="TreeGrafter"/>
</dbReference>
<evidence type="ECO:0000256" key="2">
    <source>
        <dbReference type="ARBA" id="ARBA00023125"/>
    </source>
</evidence>
<organism evidence="5 6">
    <name type="scientific">Sediminispirochaeta smaragdinae (strain DSM 11293 / JCM 15392 / SEBR 4228)</name>
    <name type="common">Spirochaeta smaragdinae</name>
    <dbReference type="NCBI Taxonomy" id="573413"/>
    <lineage>
        <taxon>Bacteria</taxon>
        <taxon>Pseudomonadati</taxon>
        <taxon>Spirochaetota</taxon>
        <taxon>Spirochaetia</taxon>
        <taxon>Spirochaetales</taxon>
        <taxon>Spirochaetaceae</taxon>
        <taxon>Sediminispirochaeta</taxon>
    </lineage>
</organism>
<evidence type="ECO:0000256" key="1">
    <source>
        <dbReference type="ARBA" id="ARBA00023015"/>
    </source>
</evidence>
<feature type="domain" description="HTH gntR-type" evidence="4">
    <location>
        <begin position="9"/>
        <end position="77"/>
    </location>
</feature>
<dbReference type="Gene3D" id="3.40.1410.10">
    <property type="entry name" value="Chorismate lyase-like"/>
    <property type="match status" value="1"/>
</dbReference>
<dbReference type="SUPFAM" id="SSF64288">
    <property type="entry name" value="Chorismate lyase-like"/>
    <property type="match status" value="1"/>
</dbReference>
<keyword evidence="3" id="KW-0804">Transcription</keyword>
<dbReference type="InterPro" id="IPR050679">
    <property type="entry name" value="Bact_HTH_transcr_reg"/>
</dbReference>
<dbReference type="PANTHER" id="PTHR44846:SF1">
    <property type="entry name" value="MANNOSYL-D-GLYCERATE TRANSPORT_METABOLISM SYSTEM REPRESSOR MNGR-RELATED"/>
    <property type="match status" value="1"/>
</dbReference>
<dbReference type="PRINTS" id="PR00035">
    <property type="entry name" value="HTHGNTR"/>
</dbReference>
<dbReference type="SMART" id="SM00345">
    <property type="entry name" value="HTH_GNTR"/>
    <property type="match status" value="1"/>
</dbReference>
<evidence type="ECO:0000256" key="3">
    <source>
        <dbReference type="ARBA" id="ARBA00023163"/>
    </source>
</evidence>
<evidence type="ECO:0000313" key="5">
    <source>
        <dbReference type="EMBL" id="ADK79773.1"/>
    </source>
</evidence>
<dbReference type="RefSeq" id="WP_013253237.1">
    <property type="nucleotide sequence ID" value="NC_014364.1"/>
</dbReference>
<keyword evidence="6" id="KW-1185">Reference proteome</keyword>
<dbReference type="KEGG" id="ssm:Spirs_0630"/>
<dbReference type="InterPro" id="IPR000524">
    <property type="entry name" value="Tscrpt_reg_HTH_GntR"/>
</dbReference>
<dbReference type="HOGENOM" id="CLU_063236_8_2_12"/>